<keyword evidence="3" id="KW-1185">Reference proteome</keyword>
<comment type="caution">
    <text evidence="2">The sequence shown here is derived from an EMBL/GenBank/DDBJ whole genome shotgun (WGS) entry which is preliminary data.</text>
</comment>
<dbReference type="Pfam" id="PF13476">
    <property type="entry name" value="AAA_23"/>
    <property type="match status" value="1"/>
</dbReference>
<dbReference type="Pfam" id="PF13304">
    <property type="entry name" value="AAA_21"/>
    <property type="match status" value="1"/>
</dbReference>
<sequence length="487" mass="55558">MPVIPQRLDRVVFHQLKGLNNLDISFDDKNVTGIFGVNGCGKSTILHALACFYKGQTPGAETNYFTRFFKRVDGAKWARSRMTAYMAIAGDNRHVEYRKAADRWTPRIDQRPVRDTYYIGIDSCVPAIEQESLTRTSYYMTPLAGGVANCDQILRSAAQVLGRPYDDYSKTICGSRRYKKVRQPNCMAYTSLSMGAGEQRLFTILERLYNLPPYSILLIDELDLTLHTTALNRLVSIMVSIAANRHLQIVFTSHREELTTRDDINIRHIWTPAGGGQTFCLDHTTPDCLYRLSGHVEKPYEIYVEDDLAAAIVREELRDTGMMDYVTLRQFGDAANAFVVAAGLEIQGQLSNNQLLLTDGDVYRTDLEREDIMKKRYSGNEAEKDLHRQNALRCIKQFNLPEHGHPESFIWSLLKTKTGKLADFANEIAPFPDDKHSYLYDIQQRQGDTRENFLRDVISLVKTDAVWPNYVSELRSWLNTKKAELGI</sequence>
<dbReference type="InterPro" id="IPR038729">
    <property type="entry name" value="Rad50/SbcC_AAA"/>
</dbReference>
<dbReference type="SUPFAM" id="SSF52540">
    <property type="entry name" value="P-loop containing nucleoside triphosphate hydrolases"/>
    <property type="match status" value="1"/>
</dbReference>
<dbReference type="EMBL" id="NPJF01000009">
    <property type="protein sequence ID" value="OYP57170.1"/>
    <property type="molecule type" value="Genomic_DNA"/>
</dbReference>
<dbReference type="PANTHER" id="PTHR43581">
    <property type="entry name" value="ATP/GTP PHOSPHATASE"/>
    <property type="match status" value="1"/>
</dbReference>
<dbReference type="InterPro" id="IPR027417">
    <property type="entry name" value="P-loop_NTPase"/>
</dbReference>
<evidence type="ECO:0000313" key="2">
    <source>
        <dbReference type="EMBL" id="OYP57170.1"/>
    </source>
</evidence>
<accession>A0ABX4EKG8</accession>
<proteinExistence type="predicted"/>
<protein>
    <recommendedName>
        <fullName evidence="1">AAA+ ATPase domain-containing protein</fullName>
    </recommendedName>
</protein>
<dbReference type="Proteomes" id="UP000216189">
    <property type="component" value="Unassembled WGS sequence"/>
</dbReference>
<evidence type="ECO:0000259" key="1">
    <source>
        <dbReference type="SMART" id="SM00382"/>
    </source>
</evidence>
<reference evidence="2 3" key="1">
    <citation type="submission" date="2017-08" db="EMBL/GenBank/DDBJ databases">
        <title>Comparative genomics of non-oral Prevotella species.</title>
        <authorList>
            <person name="Accetto T."/>
            <person name="Nograsek B."/>
            <person name="Avgustin G."/>
        </authorList>
    </citation>
    <scope>NUCLEOTIDE SEQUENCE [LARGE SCALE GENOMIC DNA]</scope>
    <source>
        <strain evidence="2 3">TC1-1</strain>
    </source>
</reference>
<feature type="domain" description="AAA+ ATPase" evidence="1">
    <location>
        <begin position="28"/>
        <end position="275"/>
    </location>
</feature>
<name>A0ABX4EKG8_SEGBR</name>
<evidence type="ECO:0000313" key="3">
    <source>
        <dbReference type="Proteomes" id="UP000216189"/>
    </source>
</evidence>
<dbReference type="RefSeq" id="WP_094447983.1">
    <property type="nucleotide sequence ID" value="NZ_CP091802.1"/>
</dbReference>
<gene>
    <name evidence="2" type="ORF">CIK91_01045</name>
</gene>
<organism evidence="2 3">
    <name type="scientific">Segatella bryantii</name>
    <name type="common">Prevotella bryantii</name>
    <dbReference type="NCBI Taxonomy" id="77095"/>
    <lineage>
        <taxon>Bacteria</taxon>
        <taxon>Pseudomonadati</taxon>
        <taxon>Bacteroidota</taxon>
        <taxon>Bacteroidia</taxon>
        <taxon>Bacteroidales</taxon>
        <taxon>Prevotellaceae</taxon>
        <taxon>Segatella</taxon>
    </lineage>
</organism>
<dbReference type="Gene3D" id="3.40.50.300">
    <property type="entry name" value="P-loop containing nucleotide triphosphate hydrolases"/>
    <property type="match status" value="2"/>
</dbReference>
<dbReference type="InterPro" id="IPR003959">
    <property type="entry name" value="ATPase_AAA_core"/>
</dbReference>
<dbReference type="InterPro" id="IPR051396">
    <property type="entry name" value="Bact_Antivir_Def_Nuclease"/>
</dbReference>
<dbReference type="InterPro" id="IPR003593">
    <property type="entry name" value="AAA+_ATPase"/>
</dbReference>
<dbReference type="PANTHER" id="PTHR43581:SF2">
    <property type="entry name" value="EXCINUCLEASE ATPASE SUBUNIT"/>
    <property type="match status" value="1"/>
</dbReference>
<dbReference type="SMART" id="SM00382">
    <property type="entry name" value="AAA"/>
    <property type="match status" value="1"/>
</dbReference>